<evidence type="ECO:0000313" key="7">
    <source>
        <dbReference type="EMBL" id="KAK9884003.1"/>
    </source>
</evidence>
<proteinExistence type="inferred from homology"/>
<dbReference type="SMART" id="SM00404">
    <property type="entry name" value="PTPc_motif"/>
    <property type="match status" value="1"/>
</dbReference>
<dbReference type="PROSITE" id="PS00383">
    <property type="entry name" value="TYR_PHOSPHATASE_1"/>
    <property type="match status" value="1"/>
</dbReference>
<evidence type="ECO:0000256" key="2">
    <source>
        <dbReference type="ARBA" id="ARBA00013064"/>
    </source>
</evidence>
<dbReference type="InterPro" id="IPR016130">
    <property type="entry name" value="Tyr_Pase_AS"/>
</dbReference>
<dbReference type="InterPro" id="IPR044506">
    <property type="entry name" value="CDC14_C"/>
</dbReference>
<keyword evidence="3" id="KW-0378">Hydrolase</keyword>
<dbReference type="GO" id="GO:0004725">
    <property type="term" value="F:protein tyrosine phosphatase activity"/>
    <property type="evidence" value="ECO:0007669"/>
    <property type="project" value="UniProtKB-EC"/>
</dbReference>
<evidence type="ECO:0000313" key="8">
    <source>
        <dbReference type="Proteomes" id="UP001431783"/>
    </source>
</evidence>
<dbReference type="FunFam" id="3.90.190.10:FF:000006">
    <property type="entry name" value="Dual specificity protein phosphatase CDC14B"/>
    <property type="match status" value="1"/>
</dbReference>
<feature type="domain" description="Tyrosine-protein phosphatase" evidence="5">
    <location>
        <begin position="183"/>
        <end position="336"/>
    </location>
</feature>
<dbReference type="CDD" id="cd17657">
    <property type="entry name" value="CDC14_N"/>
    <property type="match status" value="1"/>
</dbReference>
<dbReference type="PROSITE" id="PS50054">
    <property type="entry name" value="TYR_PHOSPHATASE_DUAL"/>
    <property type="match status" value="1"/>
</dbReference>
<dbReference type="InterPro" id="IPR029021">
    <property type="entry name" value="Prot-tyrosine_phosphatase-like"/>
</dbReference>
<evidence type="ECO:0000256" key="1">
    <source>
        <dbReference type="ARBA" id="ARBA00007315"/>
    </source>
</evidence>
<dbReference type="InterPro" id="IPR003595">
    <property type="entry name" value="Tyr_Pase_cat"/>
</dbReference>
<dbReference type="CDD" id="cd14499">
    <property type="entry name" value="CDC14_C"/>
    <property type="match status" value="1"/>
</dbReference>
<comment type="caution">
    <text evidence="7">The sequence shown here is derived from an EMBL/GenBank/DDBJ whole genome shotgun (WGS) entry which is preliminary data.</text>
</comment>
<dbReference type="AlphaFoldDB" id="A0AAW1UMI0"/>
<dbReference type="InterPro" id="IPR050561">
    <property type="entry name" value="PTP"/>
</dbReference>
<evidence type="ECO:0000259" key="5">
    <source>
        <dbReference type="PROSITE" id="PS50054"/>
    </source>
</evidence>
<feature type="domain" description="Tyrosine specific protein phosphatases" evidence="6">
    <location>
        <begin position="261"/>
        <end position="323"/>
    </location>
</feature>
<name>A0AAW1UMI0_9CUCU</name>
<evidence type="ECO:0000256" key="3">
    <source>
        <dbReference type="ARBA" id="ARBA00022801"/>
    </source>
</evidence>
<dbReference type="Proteomes" id="UP001431783">
    <property type="component" value="Unassembled WGS sequence"/>
</dbReference>
<evidence type="ECO:0000256" key="4">
    <source>
        <dbReference type="ARBA" id="ARBA00022912"/>
    </source>
</evidence>
<dbReference type="EMBL" id="JARQZJ010000092">
    <property type="protein sequence ID" value="KAK9884003.1"/>
    <property type="molecule type" value="Genomic_DNA"/>
</dbReference>
<gene>
    <name evidence="7" type="ORF">WA026_004938</name>
</gene>
<keyword evidence="4" id="KW-0904">Protein phosphatase</keyword>
<protein>
    <recommendedName>
        <fullName evidence="2">protein-tyrosine-phosphatase</fullName>
        <ecNumber evidence="2">3.1.3.48</ecNumber>
    </recommendedName>
</protein>
<reference evidence="7 8" key="1">
    <citation type="submission" date="2023-03" db="EMBL/GenBank/DDBJ databases">
        <title>Genome insight into feeding habits of ladybird beetles.</title>
        <authorList>
            <person name="Li H.-S."/>
            <person name="Huang Y.-H."/>
            <person name="Pang H."/>
        </authorList>
    </citation>
    <scope>NUCLEOTIDE SEQUENCE [LARGE SCALE GENOMIC DNA]</scope>
    <source>
        <strain evidence="7">SYSU_2023b</strain>
        <tissue evidence="7">Whole body</tissue>
    </source>
</reference>
<dbReference type="EC" id="3.1.3.48" evidence="2"/>
<dbReference type="PROSITE" id="PS50056">
    <property type="entry name" value="TYR_PHOSPHATASE_2"/>
    <property type="match status" value="1"/>
</dbReference>
<dbReference type="Gene3D" id="3.90.190.10">
    <property type="entry name" value="Protein tyrosine phosphatase superfamily"/>
    <property type="match status" value="2"/>
</dbReference>
<evidence type="ECO:0000259" key="6">
    <source>
        <dbReference type="PROSITE" id="PS50056"/>
    </source>
</evidence>
<organism evidence="7 8">
    <name type="scientific">Henosepilachna vigintioctopunctata</name>
    <dbReference type="NCBI Taxonomy" id="420089"/>
    <lineage>
        <taxon>Eukaryota</taxon>
        <taxon>Metazoa</taxon>
        <taxon>Ecdysozoa</taxon>
        <taxon>Arthropoda</taxon>
        <taxon>Hexapoda</taxon>
        <taxon>Insecta</taxon>
        <taxon>Pterygota</taxon>
        <taxon>Neoptera</taxon>
        <taxon>Endopterygota</taxon>
        <taxon>Coleoptera</taxon>
        <taxon>Polyphaga</taxon>
        <taxon>Cucujiformia</taxon>
        <taxon>Coccinelloidea</taxon>
        <taxon>Coccinellidae</taxon>
        <taxon>Epilachninae</taxon>
        <taxon>Epilachnini</taxon>
        <taxon>Henosepilachna</taxon>
    </lineage>
</organism>
<keyword evidence="8" id="KW-1185">Reference proteome</keyword>
<dbReference type="InterPro" id="IPR000387">
    <property type="entry name" value="Tyr_Pase_dom"/>
</dbReference>
<sequence>MDKKSSCQLESDKMVEILKNQLYFAVIRGLSGKKIKSTADALYFSIDDEFQYQNYYFDFGPYNISYVYKYCTKLNKYLHYSQGQKRVVHCTSTNAEKKVNAAFLIGCYCIIYLKIHPSDVTKLLMKAGPYKSFMDASQIPCPYTIKLEFCFNAIAKARAFNFFNFDDFDVTEYDMYEKLQFGDMNWLVPRKFLAFIGPNSSEFLNGHPPDYYIKYFLKNDIKTVIRLNSRMYDAAIFNNAGINHFDLIYPDGSTPSKDILMKFLQIAETAPAAIAVHCKAGLGRTGSLIGAYIIKHYKMTAKEAIAWMRICRPGSVIGQQQIWLEKLQLWLWKSGSHYRSKNYGDGDKIPRHKYGVYSKMWPVERAKILREVRRKYTAQYSVSDPEQISQSNRKLSATFARTKQPYHRFKLRNIKEAGCFDDIAAVFSNVYGLASPKPSHPNYTIPNKTSGDPKYSTVYPRTTHAYRAAEEMSSDPITSSNRNVDSAVNESQGDSIFIDEKDLSNRSEPIKVHSRINYTYKIDTDTDTSDYVHSYMEERAMRRKGIPSRGAVVLTQGDRLLTRKLYKSGRRMRTGNVSNSYFILDERQSNQVYPMGKENCMDVNYIPPHHS</sequence>
<accession>A0AAW1UMI0</accession>
<dbReference type="Pfam" id="PF22785">
    <property type="entry name" value="Tc-R-P"/>
    <property type="match status" value="1"/>
</dbReference>
<dbReference type="InterPro" id="IPR020422">
    <property type="entry name" value="TYR_PHOSPHATASE_DUAL_dom"/>
</dbReference>
<dbReference type="SUPFAM" id="SSF52799">
    <property type="entry name" value="(Phosphotyrosine protein) phosphatases II"/>
    <property type="match status" value="2"/>
</dbReference>
<dbReference type="InterPro" id="IPR029260">
    <property type="entry name" value="DSPn"/>
</dbReference>
<dbReference type="Pfam" id="PF14671">
    <property type="entry name" value="DSPn"/>
    <property type="match status" value="1"/>
</dbReference>
<dbReference type="PANTHER" id="PTHR23339">
    <property type="entry name" value="TYROSINE SPECIFIC PROTEIN PHOSPHATASE AND DUAL SPECIFICITY PROTEIN PHOSPHATASE"/>
    <property type="match status" value="1"/>
</dbReference>
<comment type="similarity">
    <text evidence="1">Belongs to the protein-tyrosine phosphatase family. Non-receptor class CDC14 subfamily.</text>
</comment>